<name>A0ACD1A915_9FIRM</name>
<dbReference type="Proteomes" id="UP000594014">
    <property type="component" value="Chromosome"/>
</dbReference>
<dbReference type="EC" id="2.7.1.56" evidence="1"/>
<sequence>MIKTVTLNPAIDKTVEIRDFRVGEVNRITSVRLDPGGKGINVAKTIKALGGSSVATGFLAGRNGQFIKERLEDLDVANDFLFVRGDTRTNLKVVDRLNSTNTDINEPGLIEVSEDDLRMLEHNLFSDMKDGDLLVLSGSIPAGVSSGIYREWAEKAKKIGIKVFLDADGSSFEEGIKGKPYLIKPNLEELERLLSRKLSSREELLSAGRCMLDMGIEIVAISLGADGAIFFYGEQVIFANGLKVDVKSTVGAGDAMVAALAFAISRGDSFEKAVVLSVASGTANVACEGTQPPSRDAVAQYEAQVELNDL</sequence>
<protein>
    <submittedName>
        <fullName evidence="1">1-phosphofructokinase</fullName>
        <ecNumber evidence="1">2.7.1.56</ecNumber>
    </submittedName>
</protein>
<accession>A0ACD1A915</accession>
<gene>
    <name evidence="1" type="primary">pfkB</name>
    <name evidence="1" type="ORF">FRZ06_05650</name>
</gene>
<evidence type="ECO:0000313" key="2">
    <source>
        <dbReference type="Proteomes" id="UP000594014"/>
    </source>
</evidence>
<dbReference type="EMBL" id="CP042469">
    <property type="protein sequence ID" value="QOX62862.1"/>
    <property type="molecule type" value="Genomic_DNA"/>
</dbReference>
<evidence type="ECO:0000313" key="1">
    <source>
        <dbReference type="EMBL" id="QOX62862.1"/>
    </source>
</evidence>
<keyword evidence="1" id="KW-0808">Transferase</keyword>
<keyword evidence="2" id="KW-1185">Reference proteome</keyword>
<reference evidence="1" key="1">
    <citation type="submission" date="2019-08" db="EMBL/GenBank/DDBJ databases">
        <title>Genome sequence of Clostridiales bacterium MT110.</title>
        <authorList>
            <person name="Cao J."/>
        </authorList>
    </citation>
    <scope>NUCLEOTIDE SEQUENCE</scope>
    <source>
        <strain evidence="1">MT110</strain>
    </source>
</reference>
<organism evidence="1 2">
    <name type="scientific">Anoxybacterium hadale</name>
    <dbReference type="NCBI Taxonomy" id="3408580"/>
    <lineage>
        <taxon>Bacteria</taxon>
        <taxon>Bacillati</taxon>
        <taxon>Bacillota</taxon>
        <taxon>Clostridia</taxon>
        <taxon>Peptostreptococcales</taxon>
        <taxon>Anaerovoracaceae</taxon>
        <taxon>Anoxybacterium</taxon>
    </lineage>
</organism>
<proteinExistence type="predicted"/>